<protein>
    <submittedName>
        <fullName evidence="1">Uncharacterized protein</fullName>
    </submittedName>
</protein>
<accession>A0A6J5TT43</accession>
<evidence type="ECO:0000313" key="2">
    <source>
        <dbReference type="Proteomes" id="UP000507222"/>
    </source>
</evidence>
<dbReference type="Proteomes" id="UP000507222">
    <property type="component" value="Unassembled WGS sequence"/>
</dbReference>
<evidence type="ECO:0000313" key="1">
    <source>
        <dbReference type="EMBL" id="CAB4267053.1"/>
    </source>
</evidence>
<gene>
    <name evidence="1" type="ORF">CURHAP_LOCUS9608</name>
</gene>
<sequence>MADLSKKFDSNSQRSQISCSIFLVSKESPSTIC</sequence>
<reference evidence="1 2" key="1">
    <citation type="submission" date="2020-05" db="EMBL/GenBank/DDBJ databases">
        <authorList>
            <person name="Campoy J."/>
            <person name="Schneeberger K."/>
            <person name="Spophaly S."/>
        </authorList>
    </citation>
    <scope>NUCLEOTIDE SEQUENCE [LARGE SCALE GENOMIC DNA]</scope>
    <source>
        <strain evidence="1">PruArmRojPasFocal</strain>
    </source>
</reference>
<organism evidence="1 2">
    <name type="scientific">Prunus armeniaca</name>
    <name type="common">Apricot</name>
    <name type="synonym">Armeniaca vulgaris</name>
    <dbReference type="NCBI Taxonomy" id="36596"/>
    <lineage>
        <taxon>Eukaryota</taxon>
        <taxon>Viridiplantae</taxon>
        <taxon>Streptophyta</taxon>
        <taxon>Embryophyta</taxon>
        <taxon>Tracheophyta</taxon>
        <taxon>Spermatophyta</taxon>
        <taxon>Magnoliopsida</taxon>
        <taxon>eudicotyledons</taxon>
        <taxon>Gunneridae</taxon>
        <taxon>Pentapetalae</taxon>
        <taxon>rosids</taxon>
        <taxon>fabids</taxon>
        <taxon>Rosales</taxon>
        <taxon>Rosaceae</taxon>
        <taxon>Amygdaloideae</taxon>
        <taxon>Amygdaleae</taxon>
        <taxon>Prunus</taxon>
    </lineage>
</organism>
<name>A0A6J5TT43_PRUAR</name>
<dbReference type="AlphaFoldDB" id="A0A6J5TT43"/>
<dbReference type="EMBL" id="CAEKDK010000001">
    <property type="protein sequence ID" value="CAB4267053.1"/>
    <property type="molecule type" value="Genomic_DNA"/>
</dbReference>
<proteinExistence type="predicted"/>